<dbReference type="Proteomes" id="UP000012174">
    <property type="component" value="Unassembled WGS sequence"/>
</dbReference>
<gene>
    <name evidence="2" type="ORF">UCREL1_1146</name>
</gene>
<protein>
    <submittedName>
        <fullName evidence="2">Uncharacterized protein</fullName>
    </submittedName>
</protein>
<accession>M7TPG5</accession>
<organism evidence="2 3">
    <name type="scientific">Eutypa lata (strain UCR-EL1)</name>
    <name type="common">Grapevine dieback disease fungus</name>
    <name type="synonym">Eutypa armeniacae</name>
    <dbReference type="NCBI Taxonomy" id="1287681"/>
    <lineage>
        <taxon>Eukaryota</taxon>
        <taxon>Fungi</taxon>
        <taxon>Dikarya</taxon>
        <taxon>Ascomycota</taxon>
        <taxon>Pezizomycotina</taxon>
        <taxon>Sordariomycetes</taxon>
        <taxon>Xylariomycetidae</taxon>
        <taxon>Xylariales</taxon>
        <taxon>Diatrypaceae</taxon>
        <taxon>Eutypa</taxon>
    </lineage>
</organism>
<evidence type="ECO:0000256" key="1">
    <source>
        <dbReference type="SAM" id="MobiDB-lite"/>
    </source>
</evidence>
<proteinExistence type="predicted"/>
<dbReference type="AlphaFoldDB" id="M7TPG5"/>
<dbReference type="KEGG" id="ela:UCREL1_1146"/>
<reference evidence="3" key="1">
    <citation type="journal article" date="2013" name="Genome Announc.">
        <title>Draft genome sequence of the grapevine dieback fungus Eutypa lata UCR-EL1.</title>
        <authorList>
            <person name="Blanco-Ulate B."/>
            <person name="Rolshausen P.E."/>
            <person name="Cantu D."/>
        </authorList>
    </citation>
    <scope>NUCLEOTIDE SEQUENCE [LARGE SCALE GENOMIC DNA]</scope>
    <source>
        <strain evidence="3">UCR-EL1</strain>
    </source>
</reference>
<feature type="region of interest" description="Disordered" evidence="1">
    <location>
        <begin position="1"/>
        <end position="36"/>
    </location>
</feature>
<dbReference type="HOGENOM" id="CLU_1266889_0_0_1"/>
<keyword evidence="3" id="KW-1185">Reference proteome</keyword>
<evidence type="ECO:0000313" key="3">
    <source>
        <dbReference type="Proteomes" id="UP000012174"/>
    </source>
</evidence>
<sequence length="218" mass="23868">MTSTQYTSAASSTSGAGNTPRQVGASGASAATTPLSDKDADGKIMYQHLQRPFELTVDLRSVAVMNRSIEARYQMAYPDKLLRAMVEAKSRVSGFEVPTAGCSTFTVSQGQKGYVCVEKNNRVLPFLNVIGSTIDLRLINELALEKFRDAVYKHFPNLTEGMQQWTIEGQWVMATGDIRGVSRLAWWVDSDGCVSLSAAMPGTDYQLDIRAITVASRR</sequence>
<dbReference type="EMBL" id="KB705575">
    <property type="protein sequence ID" value="EMR71806.1"/>
    <property type="molecule type" value="Genomic_DNA"/>
</dbReference>
<dbReference type="OrthoDB" id="2924818at2759"/>
<name>M7TPG5_EUTLA</name>
<evidence type="ECO:0000313" key="2">
    <source>
        <dbReference type="EMBL" id="EMR71806.1"/>
    </source>
</evidence>
<feature type="compositionally biased region" description="Low complexity" evidence="1">
    <location>
        <begin position="1"/>
        <end position="19"/>
    </location>
</feature>